<dbReference type="AlphaFoldDB" id="A0AAP0LDX9"/>
<dbReference type="EMBL" id="JBBNAF010000001">
    <property type="protein sequence ID" value="KAK9169407.1"/>
    <property type="molecule type" value="Genomic_DNA"/>
</dbReference>
<comment type="caution">
    <text evidence="1">The sequence shown here is derived from an EMBL/GenBank/DDBJ whole genome shotgun (WGS) entry which is preliminary data.</text>
</comment>
<proteinExistence type="predicted"/>
<gene>
    <name evidence="1" type="ORF">Syun_001547</name>
</gene>
<name>A0AAP0LDX9_9MAGN</name>
<dbReference type="Proteomes" id="UP001420932">
    <property type="component" value="Unassembled WGS sequence"/>
</dbReference>
<reference evidence="1 2" key="1">
    <citation type="submission" date="2024-01" db="EMBL/GenBank/DDBJ databases">
        <title>Genome assemblies of Stephania.</title>
        <authorList>
            <person name="Yang L."/>
        </authorList>
    </citation>
    <scope>NUCLEOTIDE SEQUENCE [LARGE SCALE GENOMIC DNA]</scope>
    <source>
        <strain evidence="1">YNDBR</strain>
        <tissue evidence="1">Leaf</tissue>
    </source>
</reference>
<organism evidence="1 2">
    <name type="scientific">Stephania yunnanensis</name>
    <dbReference type="NCBI Taxonomy" id="152371"/>
    <lineage>
        <taxon>Eukaryota</taxon>
        <taxon>Viridiplantae</taxon>
        <taxon>Streptophyta</taxon>
        <taxon>Embryophyta</taxon>
        <taxon>Tracheophyta</taxon>
        <taxon>Spermatophyta</taxon>
        <taxon>Magnoliopsida</taxon>
        <taxon>Ranunculales</taxon>
        <taxon>Menispermaceae</taxon>
        <taxon>Menispermoideae</taxon>
        <taxon>Cissampelideae</taxon>
        <taxon>Stephania</taxon>
    </lineage>
</organism>
<keyword evidence="2" id="KW-1185">Reference proteome</keyword>
<evidence type="ECO:0000313" key="1">
    <source>
        <dbReference type="EMBL" id="KAK9169407.1"/>
    </source>
</evidence>
<protein>
    <submittedName>
        <fullName evidence="1">Uncharacterized protein</fullName>
    </submittedName>
</protein>
<sequence length="358" mass="39977">MPVAMTKVVTQPLGTTLTWSIYASRDVAHASLRDKDCSVVLGCAQALRVLAGAWSSLTGSGWPDHGSEGLALTCQDLSTLAKVCLAHAKARPCSCQRMTLLVPRHDLTRAKGICQGIALPVPKELAKARPCSCIGATLLVPKESALLAPKELAKAHAKAQPHLRPGTVPWRAPRRDLLHACALFRMCFCRLISSGKIVDLRDRSILLSRFDHFCMISDHHVEDVCDDDRLLLEVFWKTVIGLHDKHLGYVTKYFKNNILFREIFLGKAFQVAKLQRRRQELTQTTPDQPVDDEAVYYKVAGDHCPQRMCLSLRSLWRKKRRYVDPDASTSQMLAQRGIGNFMILSTPKELLEGVQAME</sequence>
<accession>A0AAP0LDX9</accession>
<evidence type="ECO:0000313" key="2">
    <source>
        <dbReference type="Proteomes" id="UP001420932"/>
    </source>
</evidence>